<evidence type="ECO:0000259" key="2">
    <source>
        <dbReference type="Pfam" id="PF00144"/>
    </source>
</evidence>
<evidence type="ECO:0000313" key="5">
    <source>
        <dbReference type="Proteomes" id="UP000703661"/>
    </source>
</evidence>
<evidence type="ECO:0000313" key="4">
    <source>
        <dbReference type="EMBL" id="KAG0007705.1"/>
    </source>
</evidence>
<evidence type="ECO:0000256" key="1">
    <source>
        <dbReference type="ARBA" id="ARBA00038215"/>
    </source>
</evidence>
<dbReference type="PANTHER" id="PTHR46825">
    <property type="entry name" value="D-ALANYL-D-ALANINE-CARBOXYPEPTIDASE/ENDOPEPTIDASE AMPH"/>
    <property type="match status" value="1"/>
</dbReference>
<dbReference type="InterPro" id="IPR001466">
    <property type="entry name" value="Beta-lactam-related"/>
</dbReference>
<name>A0A9P6MMG6_9FUNG</name>
<dbReference type="SUPFAM" id="SSF56601">
    <property type="entry name" value="beta-lactamase/transpeptidase-like"/>
    <property type="match status" value="1"/>
</dbReference>
<feature type="domain" description="Beta-lactamase-related" evidence="2">
    <location>
        <begin position="6"/>
        <end position="117"/>
    </location>
</feature>
<protein>
    <submittedName>
        <fullName evidence="4">Uncharacterized protein</fullName>
    </submittedName>
</protein>
<keyword evidence="5" id="KW-1185">Reference proteome</keyword>
<feature type="domain" description="Peptidase S12 Pab87-related C-terminal" evidence="3">
    <location>
        <begin position="128"/>
        <end position="226"/>
    </location>
</feature>
<reference evidence="4" key="1">
    <citation type="journal article" date="2020" name="Fungal Divers.">
        <title>Resolving the Mortierellaceae phylogeny through synthesis of multi-gene phylogenetics and phylogenomics.</title>
        <authorList>
            <person name="Vandepol N."/>
            <person name="Liber J."/>
            <person name="Desiro A."/>
            <person name="Na H."/>
            <person name="Kennedy M."/>
            <person name="Barry K."/>
            <person name="Grigoriev I.V."/>
            <person name="Miller A.N."/>
            <person name="O'Donnell K."/>
            <person name="Stajich J.E."/>
            <person name="Bonito G."/>
        </authorList>
    </citation>
    <scope>NUCLEOTIDE SEQUENCE</scope>
    <source>
        <strain evidence="4">NRRL 2769</strain>
    </source>
</reference>
<accession>A0A9P6MMG6</accession>
<evidence type="ECO:0000259" key="3">
    <source>
        <dbReference type="Pfam" id="PF11954"/>
    </source>
</evidence>
<proteinExistence type="inferred from homology"/>
<dbReference type="InterPro" id="IPR021860">
    <property type="entry name" value="Peptidase_S12_Pab87-rel_C"/>
</dbReference>
<sequence length="231" mass="26324">MDWDITPVKSYLPVFELMDPVLTSQLAMVDLLSHRTNLPNAGELAWYRSTAEIRDLVKKLRHVNMSSKLGSKCQYSGVMYGVAGEAAANVAGISYEKLVETKVLEPLKLKNTGFKPMKQGLEGLLPKRIPKNLASQDLKAFEGEYTNPVLGDMTVRVEIDENTEKETLLFKMGPFDRKLEYYHFDSFVGIIKDWNMTATDLTTFRNGRDGKVEGLRFFEEEFKRKNERTSP</sequence>
<dbReference type="Gene3D" id="3.40.710.10">
    <property type="entry name" value="DD-peptidase/beta-lactamase superfamily"/>
    <property type="match status" value="1"/>
</dbReference>
<dbReference type="Pfam" id="PF00144">
    <property type="entry name" value="Beta-lactamase"/>
    <property type="match status" value="1"/>
</dbReference>
<dbReference type="PANTHER" id="PTHR46825:SF15">
    <property type="entry name" value="BETA-LACTAMASE-RELATED DOMAIN-CONTAINING PROTEIN"/>
    <property type="match status" value="1"/>
</dbReference>
<dbReference type="Proteomes" id="UP000703661">
    <property type="component" value="Unassembled WGS sequence"/>
</dbReference>
<comment type="similarity">
    <text evidence="1">Belongs to the peptidase S12 family.</text>
</comment>
<dbReference type="Pfam" id="PF11954">
    <property type="entry name" value="DUF3471"/>
    <property type="match status" value="1"/>
</dbReference>
<dbReference type="InterPro" id="IPR050491">
    <property type="entry name" value="AmpC-like"/>
</dbReference>
<dbReference type="EMBL" id="JAAAID010002222">
    <property type="protein sequence ID" value="KAG0007705.1"/>
    <property type="molecule type" value="Genomic_DNA"/>
</dbReference>
<gene>
    <name evidence="4" type="ORF">BGZ80_004344</name>
</gene>
<comment type="caution">
    <text evidence="4">The sequence shown here is derived from an EMBL/GenBank/DDBJ whole genome shotgun (WGS) entry which is preliminary data.</text>
</comment>
<organism evidence="4 5">
    <name type="scientific">Entomortierella chlamydospora</name>
    <dbReference type="NCBI Taxonomy" id="101097"/>
    <lineage>
        <taxon>Eukaryota</taxon>
        <taxon>Fungi</taxon>
        <taxon>Fungi incertae sedis</taxon>
        <taxon>Mucoromycota</taxon>
        <taxon>Mortierellomycotina</taxon>
        <taxon>Mortierellomycetes</taxon>
        <taxon>Mortierellales</taxon>
        <taxon>Mortierellaceae</taxon>
        <taxon>Entomortierella</taxon>
    </lineage>
</organism>
<dbReference type="AlphaFoldDB" id="A0A9P6MMG6"/>
<dbReference type="InterPro" id="IPR012338">
    <property type="entry name" value="Beta-lactam/transpept-like"/>
</dbReference>